<keyword evidence="3" id="KW-1185">Reference proteome</keyword>
<organism evidence="2 3">
    <name type="scientific">Ceraceosorus bombacis</name>
    <dbReference type="NCBI Taxonomy" id="401625"/>
    <lineage>
        <taxon>Eukaryota</taxon>
        <taxon>Fungi</taxon>
        <taxon>Dikarya</taxon>
        <taxon>Basidiomycota</taxon>
        <taxon>Ustilaginomycotina</taxon>
        <taxon>Exobasidiomycetes</taxon>
        <taxon>Ceraceosorales</taxon>
        <taxon>Ceraceosoraceae</taxon>
        <taxon>Ceraceosorus</taxon>
    </lineage>
</organism>
<reference evidence="3" key="1">
    <citation type="submission" date="2014-09" db="EMBL/GenBank/DDBJ databases">
        <authorList>
            <person name="Sharma Rahul"/>
            <person name="Thines Marco"/>
        </authorList>
    </citation>
    <scope>NUCLEOTIDE SEQUENCE [LARGE SCALE GENOMIC DNA]</scope>
</reference>
<sequence>MSRNDDDRQPTSSSSQEGRQEPEQAQAQARARAQVQAPRASGSIPEASAFDSSSSPSPSSSSTSEPKSTLASRRLSARKALRPTSFSWSAPQSLMHPTAPSEHAPLAQREKYFRRINRPDLPFGPAPNRRQRGIALAAYVIATAAAGYMTLFADFGEDEHVFMPIRRMIGLQPPVDAHTKPLRGRRGAPASSSSSSSSSSASSSSFSSNVEQAGTNAAPIANSHAAVDGALGTSSSAPYAGQSSTALDRTDALLKEREKELEGMLRRNKEGASGTKSWTDSLVPSSLTAWWRANGSGGRSATDDDTKDASPQTRAKVV</sequence>
<dbReference type="STRING" id="401625.A0A0P1BG80"/>
<evidence type="ECO:0000313" key="3">
    <source>
        <dbReference type="Proteomes" id="UP000054845"/>
    </source>
</evidence>
<dbReference type="EMBL" id="CCYA01000250">
    <property type="protein sequence ID" value="CEH14968.1"/>
    <property type="molecule type" value="Genomic_DNA"/>
</dbReference>
<name>A0A0P1BG80_9BASI</name>
<evidence type="ECO:0000256" key="1">
    <source>
        <dbReference type="SAM" id="MobiDB-lite"/>
    </source>
</evidence>
<feature type="compositionally biased region" description="Low complexity" evidence="1">
    <location>
        <begin position="190"/>
        <end position="208"/>
    </location>
</feature>
<accession>A0A0P1BG80</accession>
<proteinExistence type="predicted"/>
<feature type="compositionally biased region" description="Low complexity" evidence="1">
    <location>
        <begin position="23"/>
        <end position="74"/>
    </location>
</feature>
<evidence type="ECO:0000313" key="2">
    <source>
        <dbReference type="EMBL" id="CEH14968.1"/>
    </source>
</evidence>
<protein>
    <submittedName>
        <fullName evidence="2">Uncharacterized protein</fullName>
    </submittedName>
</protein>
<feature type="region of interest" description="Disordered" evidence="1">
    <location>
        <begin position="289"/>
        <end position="318"/>
    </location>
</feature>
<dbReference type="OrthoDB" id="192748at2759"/>
<dbReference type="Proteomes" id="UP000054845">
    <property type="component" value="Unassembled WGS sequence"/>
</dbReference>
<feature type="region of interest" description="Disordered" evidence="1">
    <location>
        <begin position="1"/>
        <end position="76"/>
    </location>
</feature>
<feature type="region of interest" description="Disordered" evidence="1">
    <location>
        <begin position="174"/>
        <end position="210"/>
    </location>
</feature>
<dbReference type="AlphaFoldDB" id="A0A0P1BG80"/>
<feature type="compositionally biased region" description="Polar residues" evidence="1">
    <location>
        <begin position="309"/>
        <end position="318"/>
    </location>
</feature>